<dbReference type="Pfam" id="PF00063">
    <property type="entry name" value="Myosin_head"/>
    <property type="match status" value="2"/>
</dbReference>
<dbReference type="SMART" id="SM00242">
    <property type="entry name" value="MYSc"/>
    <property type="match status" value="1"/>
</dbReference>
<keyword evidence="15" id="KW-1185">Reference proteome</keyword>
<dbReference type="PANTHER" id="PTHR22692">
    <property type="entry name" value="MYOSIN VII, XV"/>
    <property type="match status" value="1"/>
</dbReference>
<dbReference type="InterPro" id="IPR000857">
    <property type="entry name" value="MyTH4_dom"/>
</dbReference>
<dbReference type="SMART" id="SM00015">
    <property type="entry name" value="IQ"/>
    <property type="match status" value="5"/>
</dbReference>
<dbReference type="InterPro" id="IPR027417">
    <property type="entry name" value="P-loop_NTPase"/>
</dbReference>
<feature type="domain" description="MyTH4" evidence="12">
    <location>
        <begin position="1104"/>
        <end position="1345"/>
    </location>
</feature>
<dbReference type="InterPro" id="IPR014352">
    <property type="entry name" value="FERM/acyl-CoA-bd_prot_sf"/>
</dbReference>
<dbReference type="Gene3D" id="2.30.29.30">
    <property type="entry name" value="Pleckstrin-homology domain (PH domain)/Phosphotyrosine-binding domain (PTB)"/>
    <property type="match status" value="1"/>
</dbReference>
<dbReference type="GO" id="GO:0003774">
    <property type="term" value="F:cytoskeletal motor activity"/>
    <property type="evidence" value="ECO:0007669"/>
    <property type="project" value="UniProtKB-UniRule"/>
</dbReference>
<feature type="region of interest" description="Actin-binding" evidence="9">
    <location>
        <begin position="683"/>
        <end position="705"/>
    </location>
</feature>
<protein>
    <submittedName>
        <fullName evidence="14">Uncharacterized protein</fullName>
    </submittedName>
</protein>
<evidence type="ECO:0000256" key="3">
    <source>
        <dbReference type="ARBA" id="ARBA00022490"/>
    </source>
</evidence>
<reference evidence="14" key="1">
    <citation type="submission" date="2019-05" db="EMBL/GenBank/DDBJ databases">
        <title>Annotation for the trematode Paragonimus heterotremus.</title>
        <authorList>
            <person name="Choi Y.-J."/>
        </authorList>
    </citation>
    <scope>NUCLEOTIDE SEQUENCE</scope>
    <source>
        <strain evidence="14">LC</strain>
    </source>
</reference>
<dbReference type="CDD" id="cd17092">
    <property type="entry name" value="FERM1_F1_Myosin-VII"/>
    <property type="match status" value="1"/>
</dbReference>
<evidence type="ECO:0000256" key="2">
    <source>
        <dbReference type="ARBA" id="ARBA00008314"/>
    </source>
</evidence>
<sequence>MVVINLGDHVWIPPTRRSEFAVPIGAVVKEIHSDEYLVEDDDNQLLKISKDVNLKLMHPSSVDGVSDMIALGELNEGGILRNLHIRYKQDEIYTYTGSILVALNPYQVLPIYTAETIKTYRRHKIGELPPHLFAIGDNAYTHMRRYGTDQCIIISGESGAGKTESTKLLLQFLAAVSGQHSWIEQQILDSNPIMEAFGNAKTVRNDNSSRFGKYIEVHFGRDRGTIVSARIEQYLLEKSRIVTQAPGERNYHAFYYMLAGMSNAMKKALCLGNPRDFHYLTQGGAVTVEGRHDSTEYANVSSAMRVLMFSQAEMDQIWSLLAAFLHLGNICFKEAQDSGMDASSITADCIHHLHVAARLLGVPMDELKSSLTTRRLFTGGECVTAHLSVATAVSMRDALVKTIYSQLFVWIVGKINAAIYKPLALRASASSPRSLVSPISPFQLHTANYQATDSPTSLGDSPHRPIWSKWCLNELASASAKLSEDKNQFSVGSGRNSVGVLDIFGFENFKKNSFEQLCINFANENLQQFFVRHIFKLEQEEYIAEGIQWKHIDYVDNQNTLNLIALHPMNVFALIDEECQFPQGTDVSLLNKLNARHSKHPQYICPQSLVEKRFGIQHFAGAVYYEVNGFLEKSRDSFSSDLAFVIKLSTNDFLQGLFKDSLSTAIESRKRSPTLGLQFKKSLDSLMRTLQVCQPFFVRCIKPNDLKRPGIFDRDLCVRQLRYSGMMETIRIRRAGYPIRHKFTEFVDRYRPLVKQHSVALGQDVGKAVEAICSSALTNNDYCLGRSKVFLKDFHDLRLERERDQKMAICATIIQAHWKGLLRRREYLQLRQATIILQKMTRRFINRTRYKKVRRAILQLQALVHCEQKQREFKNTRRFIIQLQAVARGYLTRYNTKRRQWAAITIQAAYRRIRIRKATREDKLTSTCTTDLQSTVRNGDISLDDDSTLCPRNGECRRLQPLDESFMVDDLFNIVLENESGCGTDGFCFEAGCTTSDEQQAGCSSGLTPNIVQLRPHQPDSYVNSSNTIWVVEKINAGDIQMEDTEVIKPIAVNTSETMSPHVSPTDRTVRNKEICCPTTNTDGTVAFIRFASHYFQAGATPYFSRRQLTKPLLAHANENDELASLAIWVMILRFMEVLPEPNSQHGRANAASVDHTNTFKRTSMTAESQLGSEYRGLFPRARSLTESITRKDIGDLSNTQLRKGPVPDRSIQEEALLKMWRWMPFTRAGSTRLREDSSVSSLYKVHFIIGHAIVCASLRDEIYCQICKQILRNPSRRSAAHGWFLLALCTGVFAPSERLIQPFRSFLRSGPSEFSQLCLRRLERTYKNGVRNQPPSWIELRATRLKSDIPLSVTCMDGKSYKIFADSATTAGEICRALATQLNLIDRFGFSLFIGVLDKVSSLGNSMDHLMDAISQCEQYALEKGSRNSDLPWQLYFRKEIFAPWHDPAIDPVATALIYHQVIRGLASGEYRCDKKSILTFLLACKYYTETYELFNVETGDLRIRLDEIRSWLATQNCPWIKNLMDWTKQIFEVLRIHNLFAYPRDTNRVQQEVVRVAQDQWPLFFSKFYEAQQFTGPSVYFEEVIVALNGTGMYVINNQQKLIRRLLFPEIYCMATSDPQGSPNKLLTITTVRGIEYTLFAGAAEEIRHLLVTFLVGLKERSGYAVAVQDFNQSHDLAVNNLLSFWYGDLIILRKQKRLRTPERASDDSALSLICEPMSPLPFLHEHLIQLGDDSGWCFGENQHTKEMGEFPAKYVYVLPCLAYPTQETLDLFMEPNPVDLDSNESEVKSQRSSQPHTTAESRTYSPRLVCNAPQLRKTSSTSNTKRNGLKPILRQQQHTLEDFAAVHFRPCTKRRLSNPACALWSHGYEPLRKPLLQKLACAKELDRRTALAAFLAILQYMGDVPPNRTTKLTSDDCCRLTDPIFQPLIASDLLRDEIYCQLVKQLTRNPNRRSIKRGWELMWLATGLAAPSILLLKEIDAVLLSTPYELGRLCYIRLQKTKGQRQRLFPPHELEVTSIQRDMITIMQKVHFPDDSRTTCNVASGTKTNNISQDICTQLKLRNSRGFALYVKIGKQLHSIPEDAYFFDFIRAITDWVKEKRGVSEGKVPSVDCSKAFQNMDLYDLKCKKKTTYIGINYAYP</sequence>
<dbReference type="InterPro" id="IPR011993">
    <property type="entry name" value="PH-like_dom_sf"/>
</dbReference>
<dbReference type="Pfam" id="PF24123">
    <property type="entry name" value="Myosin_VII_N"/>
    <property type="match status" value="1"/>
</dbReference>
<dbReference type="InterPro" id="IPR041793">
    <property type="entry name" value="MyoVII_FERM_C1"/>
</dbReference>
<evidence type="ECO:0000259" key="13">
    <source>
        <dbReference type="PROSITE" id="PS51456"/>
    </source>
</evidence>
<dbReference type="Pfam" id="PF21998">
    <property type="entry name" value="FERM_C1_MyoVII"/>
    <property type="match status" value="1"/>
</dbReference>
<dbReference type="PROSITE" id="PS50057">
    <property type="entry name" value="FERM_3"/>
    <property type="match status" value="1"/>
</dbReference>
<dbReference type="GO" id="GO:0016459">
    <property type="term" value="C:myosin complex"/>
    <property type="evidence" value="ECO:0007669"/>
    <property type="project" value="UniProtKB-KW"/>
</dbReference>
<evidence type="ECO:0000259" key="12">
    <source>
        <dbReference type="PROSITE" id="PS51016"/>
    </source>
</evidence>
<dbReference type="PROSITE" id="PS51016">
    <property type="entry name" value="MYTH4"/>
    <property type="match status" value="2"/>
</dbReference>
<dbReference type="Proteomes" id="UP000748531">
    <property type="component" value="Unassembled WGS sequence"/>
</dbReference>
<dbReference type="Gene3D" id="2.30.30.40">
    <property type="entry name" value="SH3 Domains"/>
    <property type="match status" value="1"/>
</dbReference>
<evidence type="ECO:0000256" key="5">
    <source>
        <dbReference type="ARBA" id="ARBA00022840"/>
    </source>
</evidence>
<evidence type="ECO:0000256" key="1">
    <source>
        <dbReference type="ARBA" id="ARBA00004496"/>
    </source>
</evidence>
<keyword evidence="6 9" id="KW-0518">Myosin</keyword>
<dbReference type="Gene3D" id="6.20.240.20">
    <property type="match status" value="1"/>
</dbReference>
<evidence type="ECO:0000313" key="14">
    <source>
        <dbReference type="EMBL" id="KAF5402547.1"/>
    </source>
</evidence>
<dbReference type="Pfam" id="PF21989">
    <property type="entry name" value="RA_2"/>
    <property type="match status" value="2"/>
</dbReference>
<dbReference type="SUPFAM" id="SSF54236">
    <property type="entry name" value="Ubiquitin-like"/>
    <property type="match status" value="1"/>
</dbReference>
<dbReference type="GO" id="GO:0003779">
    <property type="term" value="F:actin binding"/>
    <property type="evidence" value="ECO:0007669"/>
    <property type="project" value="UniProtKB-KW"/>
</dbReference>
<dbReference type="CDD" id="cd13198">
    <property type="entry name" value="FERM_C1_MyoVII"/>
    <property type="match status" value="1"/>
</dbReference>
<feature type="binding site" evidence="9">
    <location>
        <begin position="156"/>
        <end position="163"/>
    </location>
    <ligand>
        <name>ATP</name>
        <dbReference type="ChEBI" id="CHEBI:30616"/>
    </ligand>
</feature>
<dbReference type="SMART" id="SM00139">
    <property type="entry name" value="MyTH4"/>
    <property type="match status" value="2"/>
</dbReference>
<feature type="compositionally biased region" description="Polar residues" evidence="10">
    <location>
        <begin position="1793"/>
        <end position="1806"/>
    </location>
</feature>
<dbReference type="InterPro" id="IPR036028">
    <property type="entry name" value="SH3-like_dom_sf"/>
</dbReference>
<dbReference type="InterPro" id="IPR051567">
    <property type="entry name" value="Unconventional_Myosin_ATPase"/>
</dbReference>
<dbReference type="PRINTS" id="PR00193">
    <property type="entry name" value="MYOSINHEAVY"/>
</dbReference>
<dbReference type="InterPro" id="IPR036106">
    <property type="entry name" value="MYSc_Myo7"/>
</dbReference>
<dbReference type="Gene3D" id="1.10.10.820">
    <property type="match status" value="1"/>
</dbReference>
<dbReference type="FunFam" id="1.10.10.820:FF:000001">
    <property type="entry name" value="Myosin heavy chain"/>
    <property type="match status" value="1"/>
</dbReference>
<dbReference type="SUPFAM" id="SSF50044">
    <property type="entry name" value="SH3-domain"/>
    <property type="match status" value="1"/>
</dbReference>
<evidence type="ECO:0000256" key="6">
    <source>
        <dbReference type="ARBA" id="ARBA00023123"/>
    </source>
</evidence>
<dbReference type="Gene3D" id="1.20.80.10">
    <property type="match status" value="1"/>
</dbReference>
<evidence type="ECO:0000256" key="8">
    <source>
        <dbReference type="ARBA" id="ARBA00023203"/>
    </source>
</evidence>
<keyword evidence="3" id="KW-0963">Cytoplasm</keyword>
<dbReference type="PROSITE" id="PS51456">
    <property type="entry name" value="MYOSIN_MOTOR"/>
    <property type="match status" value="1"/>
</dbReference>
<keyword evidence="7 9" id="KW-0505">Motor protein</keyword>
<keyword evidence="8 9" id="KW-0009">Actin-binding</keyword>
<comment type="caution">
    <text evidence="14">The sequence shown here is derived from an EMBL/GenBank/DDBJ whole genome shotgun (WGS) entry which is preliminary data.</text>
</comment>
<feature type="region of interest" description="Disordered" evidence="10">
    <location>
        <begin position="1779"/>
        <end position="1806"/>
    </location>
</feature>
<comment type="subcellular location">
    <subcellularLocation>
        <location evidence="1">Cytoplasm</location>
    </subcellularLocation>
</comment>
<dbReference type="Pfam" id="PF00784">
    <property type="entry name" value="MyTH4"/>
    <property type="match status" value="2"/>
</dbReference>
<dbReference type="InterPro" id="IPR057130">
    <property type="entry name" value="Myosin_VII_N"/>
</dbReference>
<dbReference type="SMART" id="SM00295">
    <property type="entry name" value="B41"/>
    <property type="match status" value="1"/>
</dbReference>
<organism evidence="14 15">
    <name type="scientific">Paragonimus heterotremus</name>
    <dbReference type="NCBI Taxonomy" id="100268"/>
    <lineage>
        <taxon>Eukaryota</taxon>
        <taxon>Metazoa</taxon>
        <taxon>Spiralia</taxon>
        <taxon>Lophotrochozoa</taxon>
        <taxon>Platyhelminthes</taxon>
        <taxon>Trematoda</taxon>
        <taxon>Digenea</taxon>
        <taxon>Plagiorchiida</taxon>
        <taxon>Troglotremata</taxon>
        <taxon>Troglotrematidae</taxon>
        <taxon>Paragonimus</taxon>
    </lineage>
</organism>
<evidence type="ECO:0000256" key="10">
    <source>
        <dbReference type="SAM" id="MobiDB-lite"/>
    </source>
</evidence>
<feature type="domain" description="FERM" evidence="11">
    <location>
        <begin position="1350"/>
        <end position="1664"/>
    </location>
</feature>
<name>A0A8J4X0X2_9TREM</name>
<dbReference type="Gene3D" id="1.25.40.530">
    <property type="entry name" value="MyTH4 domain"/>
    <property type="match status" value="3"/>
</dbReference>
<dbReference type="InterPro" id="IPR019749">
    <property type="entry name" value="Band_41_domain"/>
</dbReference>
<dbReference type="InterPro" id="IPR035963">
    <property type="entry name" value="FERM_2"/>
</dbReference>
<accession>A0A8J4X0X2</accession>
<dbReference type="Gene3D" id="1.20.120.720">
    <property type="entry name" value="Myosin VI head, motor domain, U50 subdomain"/>
    <property type="match status" value="1"/>
</dbReference>
<dbReference type="Pfam" id="PF00612">
    <property type="entry name" value="IQ"/>
    <property type="match status" value="2"/>
</dbReference>
<evidence type="ECO:0000259" key="11">
    <source>
        <dbReference type="PROSITE" id="PS50057"/>
    </source>
</evidence>
<keyword evidence="5 9" id="KW-0067">ATP-binding</keyword>
<evidence type="ECO:0000256" key="4">
    <source>
        <dbReference type="ARBA" id="ARBA00022741"/>
    </source>
</evidence>
<evidence type="ECO:0000313" key="15">
    <source>
        <dbReference type="Proteomes" id="UP000748531"/>
    </source>
</evidence>
<dbReference type="SUPFAM" id="SSF52540">
    <property type="entry name" value="P-loop containing nucleoside triphosphate hydrolases"/>
    <property type="match status" value="1"/>
</dbReference>
<dbReference type="InterPro" id="IPR038185">
    <property type="entry name" value="MyTH4_dom_sf"/>
</dbReference>
<feature type="domain" description="Myosin motor" evidence="13">
    <location>
        <begin position="63"/>
        <end position="804"/>
    </location>
</feature>
<proteinExistence type="inferred from homology"/>
<dbReference type="CDD" id="cd01381">
    <property type="entry name" value="MYSc_Myo7"/>
    <property type="match status" value="1"/>
</dbReference>
<dbReference type="EMBL" id="LUCH01001745">
    <property type="protein sequence ID" value="KAF5402547.1"/>
    <property type="molecule type" value="Genomic_DNA"/>
</dbReference>
<feature type="domain" description="MyTH4" evidence="12">
    <location>
        <begin position="1869"/>
        <end position="2023"/>
    </location>
</feature>
<keyword evidence="4 9" id="KW-0547">Nucleotide-binding</keyword>
<evidence type="ECO:0000256" key="7">
    <source>
        <dbReference type="ARBA" id="ARBA00023175"/>
    </source>
</evidence>
<dbReference type="InterPro" id="IPR001609">
    <property type="entry name" value="Myosin_head_motor_dom-like"/>
</dbReference>
<dbReference type="Gene3D" id="1.20.58.530">
    <property type="match status" value="1"/>
</dbReference>
<dbReference type="Gene3D" id="1.20.5.190">
    <property type="match status" value="1"/>
</dbReference>
<dbReference type="PROSITE" id="PS50096">
    <property type="entry name" value="IQ"/>
    <property type="match status" value="3"/>
</dbReference>
<dbReference type="GO" id="GO:0005737">
    <property type="term" value="C:cytoplasm"/>
    <property type="evidence" value="ECO:0007669"/>
    <property type="project" value="UniProtKB-SubCell"/>
</dbReference>
<dbReference type="Gene3D" id="3.40.850.10">
    <property type="entry name" value="Kinesin motor domain"/>
    <property type="match status" value="1"/>
</dbReference>
<dbReference type="OrthoDB" id="6108017at2759"/>
<comment type="similarity">
    <text evidence="2 9">Belongs to the TRAFAC class myosin-kinesin ATPase superfamily. Myosin family.</text>
</comment>
<dbReference type="InterPro" id="IPR000299">
    <property type="entry name" value="FERM_domain"/>
</dbReference>
<dbReference type="PANTHER" id="PTHR22692:SF26">
    <property type="entry name" value="SH3 DOMAIN-CONTAINING PROTEIN"/>
    <property type="match status" value="1"/>
</dbReference>
<dbReference type="InterPro" id="IPR029071">
    <property type="entry name" value="Ubiquitin-like_domsf"/>
</dbReference>
<dbReference type="InterPro" id="IPR036961">
    <property type="entry name" value="Kinesin_motor_dom_sf"/>
</dbReference>
<gene>
    <name evidence="14" type="ORF">PHET_04233</name>
</gene>
<dbReference type="Gene3D" id="3.10.20.90">
    <property type="entry name" value="Phosphatidylinositol 3-kinase Catalytic Subunit, Chain A, domain 1"/>
    <property type="match status" value="2"/>
</dbReference>
<evidence type="ECO:0000256" key="9">
    <source>
        <dbReference type="PROSITE-ProRule" id="PRU00782"/>
    </source>
</evidence>
<dbReference type="GO" id="GO:0005524">
    <property type="term" value="F:ATP binding"/>
    <property type="evidence" value="ECO:0007669"/>
    <property type="project" value="UniProtKB-UniRule"/>
</dbReference>
<dbReference type="InterPro" id="IPR000048">
    <property type="entry name" value="IQ_motif_EF-hand-BS"/>
</dbReference>
<dbReference type="SUPFAM" id="SSF47031">
    <property type="entry name" value="Second domain of FERM"/>
    <property type="match status" value="1"/>
</dbReference>